<gene>
    <name evidence="3" type="ORF">B0H67DRAFT_613179</name>
</gene>
<feature type="signal peptide" evidence="1">
    <location>
        <begin position="1"/>
        <end position="18"/>
    </location>
</feature>
<comment type="caution">
    <text evidence="3">The sequence shown here is derived from an EMBL/GenBank/DDBJ whole genome shotgun (WGS) entry which is preliminary data.</text>
</comment>
<dbReference type="InterPro" id="IPR045249">
    <property type="entry name" value="HARBI1-like"/>
</dbReference>
<evidence type="ECO:0000259" key="2">
    <source>
        <dbReference type="Pfam" id="PF26138"/>
    </source>
</evidence>
<evidence type="ECO:0000313" key="3">
    <source>
        <dbReference type="EMBL" id="KAK0704544.1"/>
    </source>
</evidence>
<reference evidence="3" key="1">
    <citation type="submission" date="2023-06" db="EMBL/GenBank/DDBJ databases">
        <title>Genome-scale phylogeny and comparative genomics of the fungal order Sordariales.</title>
        <authorList>
            <consortium name="Lawrence Berkeley National Laboratory"/>
            <person name="Hensen N."/>
            <person name="Bonometti L."/>
            <person name="Westerberg I."/>
            <person name="Brannstrom I.O."/>
            <person name="Guillou S."/>
            <person name="Cros-Aarteil S."/>
            <person name="Calhoun S."/>
            <person name="Haridas S."/>
            <person name="Kuo A."/>
            <person name="Mondo S."/>
            <person name="Pangilinan J."/>
            <person name="Riley R."/>
            <person name="Labutti K."/>
            <person name="Andreopoulos B."/>
            <person name="Lipzen A."/>
            <person name="Chen C."/>
            <person name="Yanf M."/>
            <person name="Daum C."/>
            <person name="Ng V."/>
            <person name="Clum A."/>
            <person name="Steindorff A."/>
            <person name="Ohm R."/>
            <person name="Martin F."/>
            <person name="Silar P."/>
            <person name="Natvig D."/>
            <person name="Lalanne C."/>
            <person name="Gautier V."/>
            <person name="Ament-Velasquez S.L."/>
            <person name="Kruys A."/>
            <person name="Hutchinson M.I."/>
            <person name="Powell A.J."/>
            <person name="Barry K."/>
            <person name="Miller A.N."/>
            <person name="Grigoriev I.V."/>
            <person name="Debuchy R."/>
            <person name="Gladieux P."/>
            <person name="Thoren M.H."/>
            <person name="Johannesson H."/>
        </authorList>
    </citation>
    <scope>NUCLEOTIDE SEQUENCE</scope>
    <source>
        <strain evidence="3">SMH4607-1</strain>
    </source>
</reference>
<feature type="domain" description="DUF8040" evidence="2">
    <location>
        <begin position="54"/>
        <end position="138"/>
    </location>
</feature>
<dbReference type="Proteomes" id="UP001172102">
    <property type="component" value="Unassembled WGS sequence"/>
</dbReference>
<accession>A0AA39ZW11</accession>
<dbReference type="PANTHER" id="PTHR22930:SF251">
    <property type="entry name" value="DDE TNP4 DOMAIN-CONTAINING PROTEIN"/>
    <property type="match status" value="1"/>
</dbReference>
<name>A0AA39ZW11_9PEZI</name>
<dbReference type="PANTHER" id="PTHR22930">
    <property type="match status" value="1"/>
</dbReference>
<protein>
    <recommendedName>
        <fullName evidence="2">DUF8040 domain-containing protein</fullName>
    </recommendedName>
</protein>
<sequence>MATLFILAARLAAHTFLGTIINNAEEACEPRRRPAVCEVIHPKGPRGARRFASGLQKGSEKQFRDLFRISREAFQALVRWLKINEGLRGTRYQTAEQKLMVVLYILGRGRDQRVAAHKFGITQSSISRTIATILPMLMSLHIAFVRLPEDDWLDPAVELNPKMSAFNGCIGAIDGTHIRAHIKASEQIRWFNRKGREEEDDSGNSGDSGWLEWGCKCKESYDFKPFFHS</sequence>
<feature type="chain" id="PRO_5041434201" description="DUF8040 domain-containing protein" evidence="1">
    <location>
        <begin position="19"/>
        <end position="229"/>
    </location>
</feature>
<evidence type="ECO:0000256" key="1">
    <source>
        <dbReference type="SAM" id="SignalP"/>
    </source>
</evidence>
<keyword evidence="4" id="KW-1185">Reference proteome</keyword>
<dbReference type="InterPro" id="IPR058353">
    <property type="entry name" value="DUF8040"/>
</dbReference>
<dbReference type="Pfam" id="PF26138">
    <property type="entry name" value="DUF8040"/>
    <property type="match status" value="1"/>
</dbReference>
<dbReference type="EMBL" id="JAUKUA010000007">
    <property type="protein sequence ID" value="KAK0704544.1"/>
    <property type="molecule type" value="Genomic_DNA"/>
</dbReference>
<proteinExistence type="predicted"/>
<dbReference type="AlphaFoldDB" id="A0AA39ZW11"/>
<keyword evidence="1" id="KW-0732">Signal</keyword>
<evidence type="ECO:0000313" key="4">
    <source>
        <dbReference type="Proteomes" id="UP001172102"/>
    </source>
</evidence>
<organism evidence="3 4">
    <name type="scientific">Lasiosphaeris hirsuta</name>
    <dbReference type="NCBI Taxonomy" id="260670"/>
    <lineage>
        <taxon>Eukaryota</taxon>
        <taxon>Fungi</taxon>
        <taxon>Dikarya</taxon>
        <taxon>Ascomycota</taxon>
        <taxon>Pezizomycotina</taxon>
        <taxon>Sordariomycetes</taxon>
        <taxon>Sordariomycetidae</taxon>
        <taxon>Sordariales</taxon>
        <taxon>Lasiosphaeriaceae</taxon>
        <taxon>Lasiosphaeris</taxon>
    </lineage>
</organism>